<keyword evidence="2" id="KW-1185">Reference proteome</keyword>
<reference evidence="1" key="1">
    <citation type="submission" date="2022-10" db="EMBL/GenBank/DDBJ databases">
        <title>Chryseobacterium sp. nov., a novel bacterial species.</title>
        <authorList>
            <person name="Cao Y."/>
        </authorList>
    </citation>
    <scope>NUCLEOTIDE SEQUENCE</scope>
    <source>
        <strain evidence="1">KC 927</strain>
    </source>
</reference>
<proteinExistence type="predicted"/>
<comment type="caution">
    <text evidence="1">The sequence shown here is derived from an EMBL/GenBank/DDBJ whole genome shotgun (WGS) entry which is preliminary data.</text>
</comment>
<dbReference type="EMBL" id="JAOVZV010000010">
    <property type="protein sequence ID" value="MCX8532843.1"/>
    <property type="molecule type" value="Genomic_DNA"/>
</dbReference>
<gene>
    <name evidence="1" type="ORF">OEA66_10805</name>
</gene>
<dbReference type="Proteomes" id="UP001070176">
    <property type="component" value="Unassembled WGS sequence"/>
</dbReference>
<organism evidence="1 2">
    <name type="scientific">Chryseobacterium luquanense</name>
    <dbReference type="NCBI Taxonomy" id="2983766"/>
    <lineage>
        <taxon>Bacteria</taxon>
        <taxon>Pseudomonadati</taxon>
        <taxon>Bacteroidota</taxon>
        <taxon>Flavobacteriia</taxon>
        <taxon>Flavobacteriales</taxon>
        <taxon>Weeksellaceae</taxon>
        <taxon>Chryseobacterium group</taxon>
        <taxon>Chryseobacterium</taxon>
    </lineage>
</organism>
<evidence type="ECO:0000313" key="2">
    <source>
        <dbReference type="Proteomes" id="UP001070176"/>
    </source>
</evidence>
<evidence type="ECO:0008006" key="3">
    <source>
        <dbReference type="Google" id="ProtNLM"/>
    </source>
</evidence>
<evidence type="ECO:0000313" key="1">
    <source>
        <dbReference type="EMBL" id="MCX8532843.1"/>
    </source>
</evidence>
<accession>A0ABT3Y3V8</accession>
<protein>
    <recommendedName>
        <fullName evidence="3">G domain-containing protein</fullName>
    </recommendedName>
</protein>
<dbReference type="SUPFAM" id="SSF52540">
    <property type="entry name" value="P-loop containing nucleoside triphosphate hydrolases"/>
    <property type="match status" value="1"/>
</dbReference>
<sequence length="139" mass="15861">MRIIALRGNSDCGKSTTLNRVYQEIISNTLYCVNQELREVLGNPINNDFECIVTLFDNRKIAFYTMGDYMRDIPYAIEKYAKMKVDILILASNTNYNNHLNAIANYPFNIVVKTIALPRNDDNNNVCNLQDCGTILSLI</sequence>
<dbReference type="RefSeq" id="WP_267281377.1">
    <property type="nucleotide sequence ID" value="NZ_JAOVZV010000010.1"/>
</dbReference>
<dbReference type="InterPro" id="IPR027417">
    <property type="entry name" value="P-loop_NTPase"/>
</dbReference>
<name>A0ABT3Y3V8_9FLAO</name>